<evidence type="ECO:0000313" key="3">
    <source>
        <dbReference type="EMBL" id="MFG6107942.1"/>
    </source>
</evidence>
<dbReference type="EMBL" id="JBHGCJ010000001">
    <property type="protein sequence ID" value="MFG6107942.1"/>
    <property type="molecule type" value="Genomic_DNA"/>
</dbReference>
<dbReference type="PANTHER" id="PTHR38104:SF1">
    <property type="entry name" value="ANTI-SIGMA-E FACTOR RSEA"/>
    <property type="match status" value="1"/>
</dbReference>
<dbReference type="PANTHER" id="PTHR38104">
    <property type="match status" value="1"/>
</dbReference>
<dbReference type="InterPro" id="IPR052383">
    <property type="entry name" value="Anti-sigma-E_RseA-like"/>
</dbReference>
<dbReference type="Gene3D" id="1.10.10.880">
    <property type="entry name" value="Anti sigma-E protein RseA, N-terminal domain"/>
    <property type="match status" value="1"/>
</dbReference>
<evidence type="ECO:0000256" key="1">
    <source>
        <dbReference type="SAM" id="MobiDB-lite"/>
    </source>
</evidence>
<feature type="compositionally biased region" description="Low complexity" evidence="1">
    <location>
        <begin position="190"/>
        <end position="203"/>
    </location>
</feature>
<keyword evidence="4" id="KW-1185">Reference proteome</keyword>
<comment type="caution">
    <text evidence="3">The sequence shown here is derived from an EMBL/GenBank/DDBJ whole genome shotgun (WGS) entry which is preliminary data.</text>
</comment>
<feature type="region of interest" description="Disordered" evidence="1">
    <location>
        <begin position="190"/>
        <end position="222"/>
    </location>
</feature>
<protein>
    <submittedName>
        <fullName evidence="3">Sigma-E factor negative regulatory protein</fullName>
    </submittedName>
</protein>
<organism evidence="3 4">
    <name type="scientific">Stenotrophomonas nematodicola</name>
    <dbReference type="NCBI Taxonomy" id="2656746"/>
    <lineage>
        <taxon>Bacteria</taxon>
        <taxon>Pseudomonadati</taxon>
        <taxon>Pseudomonadota</taxon>
        <taxon>Gammaproteobacteria</taxon>
        <taxon>Lysobacterales</taxon>
        <taxon>Lysobacteraceae</taxon>
        <taxon>Stenotrophomonas</taxon>
    </lineage>
</organism>
<dbReference type="Pfam" id="PF03872">
    <property type="entry name" value="RseA_N"/>
    <property type="match status" value="1"/>
</dbReference>
<dbReference type="InterPro" id="IPR036147">
    <property type="entry name" value="Anti-sigma_E_RseA_N_sf"/>
</dbReference>
<dbReference type="SUPFAM" id="SSF89069">
    <property type="entry name" value="N-terminal, cytoplasmic domain of anti-sigmaE factor RseA"/>
    <property type="match status" value="1"/>
</dbReference>
<name>A0ABW7CSK6_9GAMM</name>
<evidence type="ECO:0000259" key="2">
    <source>
        <dbReference type="Pfam" id="PF03872"/>
    </source>
</evidence>
<dbReference type="RefSeq" id="WP_394160976.1">
    <property type="nucleotide sequence ID" value="NZ_JBHGCJ010000001.1"/>
</dbReference>
<proteinExistence type="predicted"/>
<evidence type="ECO:0000313" key="4">
    <source>
        <dbReference type="Proteomes" id="UP001605261"/>
    </source>
</evidence>
<feature type="region of interest" description="Disordered" evidence="1">
    <location>
        <begin position="272"/>
        <end position="296"/>
    </location>
</feature>
<dbReference type="InterPro" id="IPR005572">
    <property type="entry name" value="Anti-sigma_E_RseA_N"/>
</dbReference>
<reference evidence="3 4" key="1">
    <citation type="submission" date="2024-09" db="EMBL/GenBank/DDBJ databases">
        <authorList>
            <consortium name="All-Russian atlas of soil microorganisms"/>
            <consortium name="as a basis for the search for new antimicrobial producers and enzymes with unique properties"/>
            <person name="Sokolova E.A."/>
            <person name="Voronina E.N."/>
        </authorList>
    </citation>
    <scope>NUCLEOTIDE SEQUENCE [LARGE SCALE GENOMIC DNA]</scope>
    <source>
        <strain evidence="3 4">AF-22b-331.1</strain>
    </source>
</reference>
<dbReference type="CDD" id="cd16328">
    <property type="entry name" value="RseA_N"/>
    <property type="match status" value="1"/>
</dbReference>
<gene>
    <name evidence="3" type="ORF">ACEU0G_001413</name>
</gene>
<feature type="domain" description="Anti sigma-E protein RseA N-terminal" evidence="2">
    <location>
        <begin position="19"/>
        <end position="92"/>
    </location>
</feature>
<dbReference type="Proteomes" id="UP001605261">
    <property type="component" value="Unassembled WGS sequence"/>
</dbReference>
<accession>A0ABW7CSK6</accession>
<sequence length="296" mass="31019">MPTPGSTGAAPDKLDAHNRQQLSALIDGELSADEARFMLRRLEHDDALAGCHERWQLLGDVLRGQACAPAPLDFAGRVRLAVAEEPLPQRVSPDAERRSEVRRSGWRRWGGGAALAASVAAVAMFMTREQLPAPTPLQPAATTVIASQAERPTPAPASPPAPVQSAVAVAAVPAAAVAAAGRRQDVAAVRRASATRTQQAARSAAERSAEPQRALASQTPLAPGLPVATATARQLPFGDVASLQAKPWPRSTLAPAAGGALNASFSTQEPQAAFYPFEPRLQEVDPAAPAPRRHRD</sequence>